<dbReference type="SUPFAM" id="SSF48179">
    <property type="entry name" value="6-phosphogluconate dehydrogenase C-terminal domain-like"/>
    <property type="match status" value="1"/>
</dbReference>
<dbReference type="InterPro" id="IPR008927">
    <property type="entry name" value="6-PGluconate_DH-like_C_sf"/>
</dbReference>
<dbReference type="Gene3D" id="3.40.50.720">
    <property type="entry name" value="NAD(P)-binding Rossmann-like Domain"/>
    <property type="match status" value="1"/>
</dbReference>
<evidence type="ECO:0000259" key="4">
    <source>
        <dbReference type="Pfam" id="PF14833"/>
    </source>
</evidence>
<name>A0A4P2VBC2_9ARCH</name>
<keyword evidence="6" id="KW-1185">Reference proteome</keyword>
<dbReference type="EMBL" id="AP018732">
    <property type="protein sequence ID" value="BBE41836.1"/>
    <property type="molecule type" value="Genomic_DNA"/>
</dbReference>
<dbReference type="PANTHER" id="PTHR43580:SF2">
    <property type="entry name" value="CYTOKINE-LIKE NUCLEAR FACTOR N-PAC"/>
    <property type="match status" value="1"/>
</dbReference>
<evidence type="ECO:0000256" key="1">
    <source>
        <dbReference type="ARBA" id="ARBA00023002"/>
    </source>
</evidence>
<dbReference type="SUPFAM" id="SSF51735">
    <property type="entry name" value="NAD(P)-binding Rossmann-fold domains"/>
    <property type="match status" value="1"/>
</dbReference>
<dbReference type="InterPro" id="IPR006115">
    <property type="entry name" value="6PGDH_NADP-bd"/>
</dbReference>
<dbReference type="InterPro" id="IPR015815">
    <property type="entry name" value="HIBADH-related"/>
</dbReference>
<reference evidence="5 6" key="1">
    <citation type="journal article" date="2019" name="ISME J.">
        <title>Isolation and characterization of a thermophilic sulfur- and iron-reducing thaumarchaeote from a terrestrial acidic hot spring.</title>
        <authorList>
            <person name="Kato S."/>
            <person name="Itoh T."/>
            <person name="Yuki M."/>
            <person name="Nagamori M."/>
            <person name="Ohnishi M."/>
            <person name="Uematsu K."/>
            <person name="Suzuki K."/>
            <person name="Takashina T."/>
            <person name="Ohkuma M."/>
        </authorList>
    </citation>
    <scope>NUCLEOTIDE SEQUENCE [LARGE SCALE GENOMIC DNA]</scope>
    <source>
        <strain evidence="5 6">NAS-02</strain>
    </source>
</reference>
<keyword evidence="2" id="KW-0520">NAD</keyword>
<dbReference type="InterPro" id="IPR029154">
    <property type="entry name" value="HIBADH-like_NADP-bd"/>
</dbReference>
<dbReference type="Pfam" id="PF14833">
    <property type="entry name" value="NAD_binding_11"/>
    <property type="match status" value="1"/>
</dbReference>
<dbReference type="GO" id="GO:0050661">
    <property type="term" value="F:NADP binding"/>
    <property type="evidence" value="ECO:0007669"/>
    <property type="project" value="InterPro"/>
</dbReference>
<dbReference type="InterPro" id="IPR036291">
    <property type="entry name" value="NAD(P)-bd_dom_sf"/>
</dbReference>
<gene>
    <name evidence="5" type="ORF">NAS2_0447</name>
</gene>
<evidence type="ECO:0000259" key="3">
    <source>
        <dbReference type="Pfam" id="PF03446"/>
    </source>
</evidence>
<protein>
    <submittedName>
        <fullName evidence="5">3-hydroxyisobutyrate dehydrogenase</fullName>
        <ecNumber evidence="5">1.1.1.31</ecNumber>
    </submittedName>
</protein>
<dbReference type="GO" id="GO:0008442">
    <property type="term" value="F:3-hydroxyisobutyrate dehydrogenase activity"/>
    <property type="evidence" value="ECO:0007669"/>
    <property type="project" value="UniProtKB-EC"/>
</dbReference>
<evidence type="ECO:0000313" key="5">
    <source>
        <dbReference type="EMBL" id="BBE41836.1"/>
    </source>
</evidence>
<proteinExistence type="predicted"/>
<feature type="domain" description="3-hydroxyisobutyrate dehydrogenase-like NAD-binding" evidence="4">
    <location>
        <begin position="167"/>
        <end position="286"/>
    </location>
</feature>
<sequence length="305" mass="32903">MERCYPYAMRIGFAGLGLMGSRIAARLSGPGIELLLWDRTGSRAREVSSKVPGSRATSDLRDFESVDVIFVMVRDSPATISVVSSLPKRGKTIVNLATILPSDALSLSHEIESAGGRFIDAPVVGSTPAAEDGKLVVLASGDEVYVSKLEDLLSKMGRIIYVGPVPSGAYAKLTANLILAGMMEVLAEALEFAERSGLDARKLAEIVAASPYRNPYFDSKLERMLRNEFSAQFPLDLMHKDLKYIVRSAQDLGAFIPMAGLAEQLFGGAEAAGCAREDLSAIYKFLSSCCGRRIKDDEDNGQSPR</sequence>
<dbReference type="PANTHER" id="PTHR43580">
    <property type="entry name" value="OXIDOREDUCTASE GLYR1-RELATED"/>
    <property type="match status" value="1"/>
</dbReference>
<evidence type="ECO:0000256" key="2">
    <source>
        <dbReference type="ARBA" id="ARBA00023027"/>
    </source>
</evidence>
<dbReference type="InterPro" id="IPR051265">
    <property type="entry name" value="HIBADH-related_NP60_sf"/>
</dbReference>
<dbReference type="GO" id="GO:0051287">
    <property type="term" value="F:NAD binding"/>
    <property type="evidence" value="ECO:0007669"/>
    <property type="project" value="InterPro"/>
</dbReference>
<organism evidence="5 6">
    <name type="scientific">Conexivisphaera calida</name>
    <dbReference type="NCBI Taxonomy" id="1874277"/>
    <lineage>
        <taxon>Archaea</taxon>
        <taxon>Nitrososphaerota</taxon>
        <taxon>Conexivisphaeria</taxon>
        <taxon>Conexivisphaerales</taxon>
        <taxon>Conexivisphaeraceae</taxon>
        <taxon>Conexivisphaera</taxon>
    </lineage>
</organism>
<dbReference type="Pfam" id="PF03446">
    <property type="entry name" value="NAD_binding_2"/>
    <property type="match status" value="1"/>
</dbReference>
<accession>A0A4P2VBC2</accession>
<keyword evidence="1 5" id="KW-0560">Oxidoreductase</keyword>
<dbReference type="Proteomes" id="UP000509448">
    <property type="component" value="Chromosome"/>
</dbReference>
<evidence type="ECO:0000313" key="6">
    <source>
        <dbReference type="Proteomes" id="UP000509448"/>
    </source>
</evidence>
<dbReference type="EC" id="1.1.1.31" evidence="5"/>
<dbReference type="PIRSF" id="PIRSF000103">
    <property type="entry name" value="HIBADH"/>
    <property type="match status" value="1"/>
</dbReference>
<dbReference type="Gene3D" id="1.10.1040.10">
    <property type="entry name" value="N-(1-d-carboxylethyl)-l-norvaline Dehydrogenase, domain 2"/>
    <property type="match status" value="1"/>
</dbReference>
<dbReference type="AlphaFoldDB" id="A0A4P2VBC2"/>
<dbReference type="KEGG" id="ccai:NAS2_0447"/>
<dbReference type="InterPro" id="IPR013328">
    <property type="entry name" value="6PGD_dom2"/>
</dbReference>
<feature type="domain" description="6-phosphogluconate dehydrogenase NADP-binding" evidence="3">
    <location>
        <begin position="10"/>
        <end position="163"/>
    </location>
</feature>